<sequence length="106" mass="12279">MPEKVVIRSWNNFSTTQVHYVVIFCLSYGKTVGTQRVKLSHAIPLASTGIGIKSSCHSITICQIVPIHNFKRIFCTYSYFFYFIPSNYVPIYIFKPITLNQKYFIV</sequence>
<reference evidence="1" key="1">
    <citation type="submission" date="2021-12" db="EMBL/GenBank/DDBJ databases">
        <authorList>
            <person name="King R."/>
        </authorList>
    </citation>
    <scope>NUCLEOTIDE SEQUENCE</scope>
</reference>
<dbReference type="AlphaFoldDB" id="A0A9N8PYX4"/>
<name>A0A9N8PYX4_CHRIL</name>
<dbReference type="EMBL" id="LR824015">
    <property type="protein sequence ID" value="CAD0200531.1"/>
    <property type="molecule type" value="Genomic_DNA"/>
</dbReference>
<evidence type="ECO:0000313" key="2">
    <source>
        <dbReference type="Proteomes" id="UP001154114"/>
    </source>
</evidence>
<organism evidence="1 2">
    <name type="scientific">Chrysodeixis includens</name>
    <name type="common">Soybean looper</name>
    <name type="synonym">Pseudoplusia includens</name>
    <dbReference type="NCBI Taxonomy" id="689277"/>
    <lineage>
        <taxon>Eukaryota</taxon>
        <taxon>Metazoa</taxon>
        <taxon>Ecdysozoa</taxon>
        <taxon>Arthropoda</taxon>
        <taxon>Hexapoda</taxon>
        <taxon>Insecta</taxon>
        <taxon>Pterygota</taxon>
        <taxon>Neoptera</taxon>
        <taxon>Endopterygota</taxon>
        <taxon>Lepidoptera</taxon>
        <taxon>Glossata</taxon>
        <taxon>Ditrysia</taxon>
        <taxon>Noctuoidea</taxon>
        <taxon>Noctuidae</taxon>
        <taxon>Plusiinae</taxon>
        <taxon>Chrysodeixis</taxon>
    </lineage>
</organism>
<protein>
    <submittedName>
        <fullName evidence="1">Uncharacterized protein</fullName>
    </submittedName>
</protein>
<proteinExistence type="predicted"/>
<keyword evidence="2" id="KW-1185">Reference proteome</keyword>
<accession>A0A9N8PYX4</accession>
<gene>
    <name evidence="1" type="ORF">CINC_LOCUS2216</name>
</gene>
<dbReference type="Proteomes" id="UP001154114">
    <property type="component" value="Chromosome 12"/>
</dbReference>
<evidence type="ECO:0000313" key="1">
    <source>
        <dbReference type="EMBL" id="CAD0200531.1"/>
    </source>
</evidence>